<accession>A0A8S3VKP7</accession>
<dbReference type="OrthoDB" id="6200868at2759"/>
<protein>
    <recommendedName>
        <fullName evidence="4">Tetratricopeptide repeat protein</fullName>
    </recommendedName>
</protein>
<evidence type="ECO:0000256" key="1">
    <source>
        <dbReference type="PROSITE-ProRule" id="PRU00339"/>
    </source>
</evidence>
<evidence type="ECO:0000313" key="3">
    <source>
        <dbReference type="Proteomes" id="UP000683360"/>
    </source>
</evidence>
<gene>
    <name evidence="2" type="ORF">MEDL_68205</name>
</gene>
<comment type="caution">
    <text evidence="2">The sequence shown here is derived from an EMBL/GenBank/DDBJ whole genome shotgun (WGS) entry which is preliminary data.</text>
</comment>
<feature type="repeat" description="TPR" evidence="1">
    <location>
        <begin position="162"/>
        <end position="195"/>
    </location>
</feature>
<keyword evidence="3" id="KW-1185">Reference proteome</keyword>
<dbReference type="AlphaFoldDB" id="A0A8S3VKP7"/>
<organism evidence="2 3">
    <name type="scientific">Mytilus edulis</name>
    <name type="common">Blue mussel</name>
    <dbReference type="NCBI Taxonomy" id="6550"/>
    <lineage>
        <taxon>Eukaryota</taxon>
        <taxon>Metazoa</taxon>
        <taxon>Spiralia</taxon>
        <taxon>Lophotrochozoa</taxon>
        <taxon>Mollusca</taxon>
        <taxon>Bivalvia</taxon>
        <taxon>Autobranchia</taxon>
        <taxon>Pteriomorphia</taxon>
        <taxon>Mytilida</taxon>
        <taxon>Mytiloidea</taxon>
        <taxon>Mytilidae</taxon>
        <taxon>Mytilinae</taxon>
        <taxon>Mytilus</taxon>
    </lineage>
</organism>
<reference evidence="2" key="1">
    <citation type="submission" date="2021-03" db="EMBL/GenBank/DDBJ databases">
        <authorList>
            <person name="Bekaert M."/>
        </authorList>
    </citation>
    <scope>NUCLEOTIDE SEQUENCE</scope>
</reference>
<keyword evidence="1" id="KW-0802">TPR repeat</keyword>
<proteinExistence type="predicted"/>
<dbReference type="InterPro" id="IPR019734">
    <property type="entry name" value="TPR_rpt"/>
</dbReference>
<sequence length="213" mass="24317">MCQKIVGTEGHVKTVRMMNSIRDNLSSQDDLTKITSGSFGEGLEIKGSDIDIMYVSKCAEVCESSYTRFNPAKTYFTMATEDTHPGFTHLRVVQCYDPSVFKLCEMNEGYLYFSSMRLKERILHMRTPLIHGPCMSDTNGEYDIAYCLHREKYFIACSYQEAISYNIIGIAYQLVGDLPSARQAFKRSIRLYADQDENSAFWRLSSISGLYQS</sequence>
<dbReference type="PROSITE" id="PS50005">
    <property type="entry name" value="TPR"/>
    <property type="match status" value="1"/>
</dbReference>
<evidence type="ECO:0000313" key="2">
    <source>
        <dbReference type="EMBL" id="CAG2256878.1"/>
    </source>
</evidence>
<dbReference type="EMBL" id="CAJPWZ010003318">
    <property type="protein sequence ID" value="CAG2256878.1"/>
    <property type="molecule type" value="Genomic_DNA"/>
</dbReference>
<evidence type="ECO:0008006" key="4">
    <source>
        <dbReference type="Google" id="ProtNLM"/>
    </source>
</evidence>
<name>A0A8S3VKP7_MYTED</name>
<dbReference type="Proteomes" id="UP000683360">
    <property type="component" value="Unassembled WGS sequence"/>
</dbReference>